<evidence type="ECO:0000259" key="5">
    <source>
        <dbReference type="PROSITE" id="PS50111"/>
    </source>
</evidence>
<evidence type="ECO:0000313" key="7">
    <source>
        <dbReference type="Proteomes" id="UP000464787"/>
    </source>
</evidence>
<dbReference type="PANTHER" id="PTHR43531:SF14">
    <property type="entry name" value="METHYL-ACCEPTING CHEMOTAXIS PROTEIN I-RELATED"/>
    <property type="match status" value="1"/>
</dbReference>
<feature type="transmembrane region" description="Helical" evidence="4">
    <location>
        <begin position="41"/>
        <end position="57"/>
    </location>
</feature>
<dbReference type="GO" id="GO:0006935">
    <property type="term" value="P:chemotaxis"/>
    <property type="evidence" value="ECO:0007669"/>
    <property type="project" value="InterPro"/>
</dbReference>
<feature type="domain" description="Methyl-accepting transducer" evidence="5">
    <location>
        <begin position="247"/>
        <end position="476"/>
    </location>
</feature>
<dbReference type="PROSITE" id="PS50111">
    <property type="entry name" value="CHEMOTAXIS_TRANSDUC_2"/>
    <property type="match status" value="1"/>
</dbReference>
<evidence type="ECO:0000256" key="2">
    <source>
        <dbReference type="ARBA" id="ARBA00029447"/>
    </source>
</evidence>
<dbReference type="Gene3D" id="1.10.287.950">
    <property type="entry name" value="Methyl-accepting chemotaxis protein"/>
    <property type="match status" value="1"/>
</dbReference>
<proteinExistence type="inferred from homology"/>
<dbReference type="SUPFAM" id="SSF58104">
    <property type="entry name" value="Methyl-accepting chemotaxis protein (MCP) signaling domain"/>
    <property type="match status" value="1"/>
</dbReference>
<feature type="transmembrane region" description="Helical" evidence="4">
    <location>
        <begin position="168"/>
        <end position="188"/>
    </location>
</feature>
<dbReference type="EMBL" id="CP047650">
    <property type="protein sequence ID" value="QHI98749.1"/>
    <property type="molecule type" value="Genomic_DNA"/>
</dbReference>
<dbReference type="GO" id="GO:0004888">
    <property type="term" value="F:transmembrane signaling receptor activity"/>
    <property type="evidence" value="ECO:0007669"/>
    <property type="project" value="InterPro"/>
</dbReference>
<keyword evidence="1" id="KW-0488">Methylation</keyword>
<keyword evidence="3" id="KW-0807">Transducer</keyword>
<dbReference type="InterPro" id="IPR051310">
    <property type="entry name" value="MCP_chemotaxis"/>
</dbReference>
<dbReference type="Pfam" id="PF00015">
    <property type="entry name" value="MCPsignal"/>
    <property type="match status" value="1"/>
</dbReference>
<dbReference type="InterPro" id="IPR004089">
    <property type="entry name" value="MCPsignal_dom"/>
</dbReference>
<comment type="similarity">
    <text evidence="2">Belongs to the methyl-accepting chemotaxis (MCP) protein family.</text>
</comment>
<gene>
    <name evidence="6" type="ORF">GT347_12570</name>
</gene>
<keyword evidence="4" id="KW-0472">Membrane</keyword>
<name>A0A857J6N8_9BURK</name>
<dbReference type="SMART" id="SM00283">
    <property type="entry name" value="MA"/>
    <property type="match status" value="1"/>
</dbReference>
<protein>
    <submittedName>
        <fullName evidence="6">Chemotaxis protein</fullName>
    </submittedName>
</protein>
<evidence type="ECO:0000256" key="1">
    <source>
        <dbReference type="ARBA" id="ARBA00022481"/>
    </source>
</evidence>
<dbReference type="PRINTS" id="PR00260">
    <property type="entry name" value="CHEMTRNSDUCR"/>
</dbReference>
<feature type="transmembrane region" description="Helical" evidence="4">
    <location>
        <begin position="131"/>
        <end position="148"/>
    </location>
</feature>
<dbReference type="KEGG" id="xyk:GT347_12570"/>
<sequence length="492" mass="51745">MTSLLALTRAGLAPSSPQGPADKALAVQDEHQSLRQADRVMLFAILVSLAGAGVLALRHPAPGAAIGFAALLALMAGAAYLLFGGTLASRLTIAVVQVALVALHIQLAYGAIELHFGVFVTLALLMVYRDWRVVVFAAALFAVHHLLFDRLQAAGLGFYCTTQPDVERVLLHALYVVVQTGIEVVLCVRMQRMVRAGQELTRLVSAINSAQGIDLNVERIRVQMPKPRALAEAVGRIRHAVDEVHAVATDMEGTAASVAEGSERLRERTGRVTESLEETAASLEEIASTSRLSRDAAHAANQVATAATGEARQGGQVMGEMVATMEAISQSSSRIGDIVGMIDSIAFQTNILALNAAVEAARAGEQGRGFAVVASEVRSLSQRSAQAAREIKALIETSSTQVRSGAQLVAGVGDAMARIATSVEKVAGLMDQVNTATSEQQLGISHVNESVAQIEAMTQENAALASASAEASSEMRAEIERLGRAMGAFVRS</sequence>
<dbReference type="PANTHER" id="PTHR43531">
    <property type="entry name" value="PROTEIN ICFG"/>
    <property type="match status" value="1"/>
</dbReference>
<accession>A0A857J6N8</accession>
<organism evidence="6 7">
    <name type="scientific">Xylophilus rhododendri</name>
    <dbReference type="NCBI Taxonomy" id="2697032"/>
    <lineage>
        <taxon>Bacteria</taxon>
        <taxon>Pseudomonadati</taxon>
        <taxon>Pseudomonadota</taxon>
        <taxon>Betaproteobacteria</taxon>
        <taxon>Burkholderiales</taxon>
        <taxon>Xylophilus</taxon>
    </lineage>
</organism>
<feature type="transmembrane region" description="Helical" evidence="4">
    <location>
        <begin position="103"/>
        <end position="124"/>
    </location>
</feature>
<keyword evidence="7" id="KW-1185">Reference proteome</keyword>
<dbReference type="InterPro" id="IPR004090">
    <property type="entry name" value="Chemotax_Me-accpt_rcpt"/>
</dbReference>
<dbReference type="Proteomes" id="UP000464787">
    <property type="component" value="Chromosome"/>
</dbReference>
<dbReference type="GO" id="GO:0007165">
    <property type="term" value="P:signal transduction"/>
    <property type="evidence" value="ECO:0007669"/>
    <property type="project" value="UniProtKB-KW"/>
</dbReference>
<dbReference type="CDD" id="cd11386">
    <property type="entry name" value="MCP_signal"/>
    <property type="match status" value="1"/>
</dbReference>
<feature type="transmembrane region" description="Helical" evidence="4">
    <location>
        <begin position="64"/>
        <end position="83"/>
    </location>
</feature>
<dbReference type="GO" id="GO:0005886">
    <property type="term" value="C:plasma membrane"/>
    <property type="evidence" value="ECO:0007669"/>
    <property type="project" value="TreeGrafter"/>
</dbReference>
<keyword evidence="4" id="KW-1133">Transmembrane helix</keyword>
<dbReference type="AlphaFoldDB" id="A0A857J6N8"/>
<reference evidence="6 7" key="1">
    <citation type="submission" date="2020-01" db="EMBL/GenBank/DDBJ databases">
        <title>Genome sequencing of strain KACC 21265.</title>
        <authorList>
            <person name="Heo J."/>
            <person name="Kim S.-J."/>
            <person name="Kim J.-S."/>
            <person name="Hong S.-B."/>
            <person name="Kwon S.-W."/>
        </authorList>
    </citation>
    <scope>NUCLEOTIDE SEQUENCE [LARGE SCALE GENOMIC DNA]</scope>
    <source>
        <strain evidence="6 7">KACC 21265</strain>
    </source>
</reference>
<evidence type="ECO:0000256" key="4">
    <source>
        <dbReference type="SAM" id="Phobius"/>
    </source>
</evidence>
<evidence type="ECO:0000256" key="3">
    <source>
        <dbReference type="PROSITE-ProRule" id="PRU00284"/>
    </source>
</evidence>
<dbReference type="RefSeq" id="WP_160552266.1">
    <property type="nucleotide sequence ID" value="NZ_CP047650.1"/>
</dbReference>
<keyword evidence="4" id="KW-0812">Transmembrane</keyword>
<evidence type="ECO:0000313" key="6">
    <source>
        <dbReference type="EMBL" id="QHI98749.1"/>
    </source>
</evidence>